<gene>
    <name evidence="6" type="ORF">D4A92_23570</name>
</gene>
<geneLocation type="plasmid" evidence="6 7">
    <name>p1</name>
</geneLocation>
<dbReference type="Pfam" id="PF07804">
    <property type="entry name" value="HipA_C"/>
    <property type="match status" value="1"/>
</dbReference>
<dbReference type="Proteomes" id="UP000596351">
    <property type="component" value="Plasmid p1"/>
</dbReference>
<accession>A0ABX7F2Q9</accession>
<name>A0ABX7F2Q9_9HYPH</name>
<dbReference type="Pfam" id="PF13657">
    <property type="entry name" value="Couple_hipA"/>
    <property type="match status" value="1"/>
</dbReference>
<comment type="similarity">
    <text evidence="1">Belongs to the HipA Ser/Thr kinase family.</text>
</comment>
<dbReference type="InterPro" id="IPR052028">
    <property type="entry name" value="HipA_Ser/Thr_kinase"/>
</dbReference>
<sequence length="427" mass="48338">MPASVRLYGLHVGTLDVARDGRLSFIYSTEWLERNERDARHHPLSLSLPFREARYYHEDAGPFFDGLLPDNNKVREQLARHLHVDASDDFALLYELGADCPGAITILPQVASEIPEDRIPPQFHLMSERELADYIKDLPGRPLFVDADGELRLSLAGMHHKAAVLQVGTSLAVPKGRTPTTHIVKIDIEGLRDSLKVEHFCLEAARVLGLDTVRSYVKMADGVPFLLIARYDRAVGDRDGHRYIRRLHQEDFCQAMRRFPREKYEKDGGPGWVECFALLNRTVDPATSRTELLRRAIFQFLIGNPDAHAKNYSFVYKGDGIHLSKLYDVNNAAAFRSHYKEQRPRLAMLVGKERDPTKLTLAHWTQFARDVAITPAIVHEELSKMAKTLLQEVATVRSSLANTPADSPLLDLTVDDISQRCTAVMKW</sequence>
<keyword evidence="2" id="KW-0808">Transferase</keyword>
<reference evidence="6 7" key="1">
    <citation type="submission" date="2018-09" db="EMBL/GenBank/DDBJ databases">
        <title>Rhizobium sp. MAE2-X.</title>
        <authorList>
            <person name="Lee Y."/>
            <person name="Jeon C.O."/>
        </authorList>
    </citation>
    <scope>NUCLEOTIDE SEQUENCE [LARGE SCALE GENOMIC DNA]</scope>
    <source>
        <strain evidence="6 7">MAE2-X</strain>
        <plasmid evidence="6 7">p1</plasmid>
    </source>
</reference>
<dbReference type="EMBL" id="CP032406">
    <property type="protein sequence ID" value="QRF54485.1"/>
    <property type="molecule type" value="Genomic_DNA"/>
</dbReference>
<feature type="domain" description="HipA N-terminal subdomain 1" evidence="5">
    <location>
        <begin position="4"/>
        <end position="106"/>
    </location>
</feature>
<dbReference type="NCBIfam" id="TIGR03071">
    <property type="entry name" value="couple_hipA"/>
    <property type="match status" value="1"/>
</dbReference>
<evidence type="ECO:0000259" key="5">
    <source>
        <dbReference type="Pfam" id="PF13657"/>
    </source>
</evidence>
<proteinExistence type="inferred from homology"/>
<dbReference type="Gene3D" id="1.10.1070.20">
    <property type="match status" value="1"/>
</dbReference>
<dbReference type="RefSeq" id="WP_203020371.1">
    <property type="nucleotide sequence ID" value="NZ_CP032406.1"/>
</dbReference>
<dbReference type="PANTHER" id="PTHR37419">
    <property type="entry name" value="SERINE/THREONINE-PROTEIN KINASE TOXIN HIPA"/>
    <property type="match status" value="1"/>
</dbReference>
<evidence type="ECO:0000256" key="3">
    <source>
        <dbReference type="ARBA" id="ARBA00022777"/>
    </source>
</evidence>
<evidence type="ECO:0000259" key="4">
    <source>
        <dbReference type="Pfam" id="PF07804"/>
    </source>
</evidence>
<keyword evidence="6" id="KW-0614">Plasmid</keyword>
<evidence type="ECO:0000313" key="6">
    <source>
        <dbReference type="EMBL" id="QRF54485.1"/>
    </source>
</evidence>
<dbReference type="InterPro" id="IPR012893">
    <property type="entry name" value="HipA-like_C"/>
</dbReference>
<dbReference type="CDD" id="cd17793">
    <property type="entry name" value="HipA"/>
    <property type="match status" value="1"/>
</dbReference>
<evidence type="ECO:0000256" key="2">
    <source>
        <dbReference type="ARBA" id="ARBA00022679"/>
    </source>
</evidence>
<keyword evidence="7" id="KW-1185">Reference proteome</keyword>
<dbReference type="InterPro" id="IPR017508">
    <property type="entry name" value="HipA_N1"/>
</dbReference>
<evidence type="ECO:0000256" key="1">
    <source>
        <dbReference type="ARBA" id="ARBA00010164"/>
    </source>
</evidence>
<feature type="domain" description="HipA-like C-terminal" evidence="4">
    <location>
        <begin position="153"/>
        <end position="390"/>
    </location>
</feature>
<protein>
    <submittedName>
        <fullName evidence="6">Type II toxin-antitoxin system HipA family toxin</fullName>
    </submittedName>
</protein>
<keyword evidence="3" id="KW-0418">Kinase</keyword>
<dbReference type="PANTHER" id="PTHR37419:SF1">
    <property type="entry name" value="SERINE_THREONINE-PROTEIN KINASE TOXIN HIPA"/>
    <property type="match status" value="1"/>
</dbReference>
<organism evidence="6 7">
    <name type="scientific">Rhizobium rosettiformans</name>
    <dbReference type="NCBI Taxonomy" id="1368430"/>
    <lineage>
        <taxon>Bacteria</taxon>
        <taxon>Pseudomonadati</taxon>
        <taxon>Pseudomonadota</taxon>
        <taxon>Alphaproteobacteria</taxon>
        <taxon>Hyphomicrobiales</taxon>
        <taxon>Rhizobiaceae</taxon>
        <taxon>Rhizobium/Agrobacterium group</taxon>
        <taxon>Rhizobium</taxon>
    </lineage>
</organism>
<evidence type="ECO:0000313" key="7">
    <source>
        <dbReference type="Proteomes" id="UP000596351"/>
    </source>
</evidence>